<dbReference type="EMBL" id="AVBE01000002">
    <property type="protein sequence ID" value="PHJ34923.1"/>
    <property type="molecule type" value="Genomic_DNA"/>
</dbReference>
<comment type="caution">
    <text evidence="1">The sequence shown here is derived from an EMBL/GenBank/DDBJ whole genome shotgun (WGS) entry which is preliminary data.</text>
</comment>
<accession>A0AA44U7R2</accession>
<evidence type="ECO:0008006" key="3">
    <source>
        <dbReference type="Google" id="ProtNLM"/>
    </source>
</evidence>
<protein>
    <recommendedName>
        <fullName evidence="3">Phage associated protein</fullName>
    </recommendedName>
</protein>
<organism evidence="1 2">
    <name type="scientific">Neisseria gonorrhoeae 3502</name>
    <dbReference type="NCBI Taxonomy" id="1193404"/>
    <lineage>
        <taxon>Bacteria</taxon>
        <taxon>Pseudomonadati</taxon>
        <taxon>Pseudomonadota</taxon>
        <taxon>Betaproteobacteria</taxon>
        <taxon>Neisseriales</taxon>
        <taxon>Neisseriaceae</taxon>
        <taxon>Neisseria</taxon>
    </lineage>
</organism>
<dbReference type="InterPro" id="IPR026365">
    <property type="entry name" value="BcepMu_gp16"/>
</dbReference>
<dbReference type="AlphaFoldDB" id="A0AA44U7R2"/>
<evidence type="ECO:0000313" key="1">
    <source>
        <dbReference type="EMBL" id="PHJ34923.1"/>
    </source>
</evidence>
<proteinExistence type="predicted"/>
<sequence length="97" mass="11062">MFIVQRGLKLNTLYHTKGINNMEKPLNFKPIPYPQTRGSTAVWFKRNGVCKTHRAKHFNLERTAVEHPLRGKLKGNFGKSHEAAVKFGLKEDADGDE</sequence>
<evidence type="ECO:0000313" key="2">
    <source>
        <dbReference type="Proteomes" id="UP000223296"/>
    </source>
</evidence>
<dbReference type="NCBIfam" id="TIGR04111">
    <property type="entry name" value="BcepMu_gp16"/>
    <property type="match status" value="1"/>
</dbReference>
<gene>
    <name evidence="1" type="ORF">N776_05620</name>
</gene>
<dbReference type="Proteomes" id="UP000223296">
    <property type="component" value="Unassembled WGS sequence"/>
</dbReference>
<reference evidence="1 2" key="1">
    <citation type="submission" date="2013-08" db="EMBL/GenBank/DDBJ databases">
        <authorList>
            <person name="Trees D."/>
        </authorList>
    </citation>
    <scope>NUCLEOTIDE SEQUENCE [LARGE SCALE GENOMIC DNA]</scope>
    <source>
        <strain evidence="1 2">3502</strain>
    </source>
</reference>
<name>A0AA44U7R2_NEIGO</name>